<comment type="catalytic activity">
    <reaction evidence="1">
        <text>ATP + protein L-histidine = ADP + protein N-phospho-L-histidine.</text>
        <dbReference type="EC" id="2.7.13.3"/>
    </reaction>
</comment>
<keyword evidence="10" id="KW-0175">Coiled coil</keyword>
<evidence type="ECO:0000256" key="6">
    <source>
        <dbReference type="ARBA" id="ARBA00022692"/>
    </source>
</evidence>
<dbReference type="InterPro" id="IPR005467">
    <property type="entry name" value="His_kinase_dom"/>
</dbReference>
<evidence type="ECO:0000256" key="11">
    <source>
        <dbReference type="SAM" id="Phobius"/>
    </source>
</evidence>
<name>A0A640WAT6_9GAMM</name>
<accession>A0A640WAT6</accession>
<keyword evidence="4" id="KW-0597">Phosphoprotein</keyword>
<dbReference type="SMART" id="SM00387">
    <property type="entry name" value="HATPase_c"/>
    <property type="match status" value="1"/>
</dbReference>
<dbReference type="Gene3D" id="1.10.287.130">
    <property type="match status" value="1"/>
</dbReference>
<dbReference type="InterPro" id="IPR003594">
    <property type="entry name" value="HATPase_dom"/>
</dbReference>
<dbReference type="GO" id="GO:0005886">
    <property type="term" value="C:plasma membrane"/>
    <property type="evidence" value="ECO:0007669"/>
    <property type="project" value="TreeGrafter"/>
</dbReference>
<dbReference type="SUPFAM" id="SSF55874">
    <property type="entry name" value="ATPase domain of HSP90 chaperone/DNA topoisomerase II/histidine kinase"/>
    <property type="match status" value="1"/>
</dbReference>
<dbReference type="EC" id="2.7.13.3" evidence="3"/>
<evidence type="ECO:0000313" key="13">
    <source>
        <dbReference type="EMBL" id="KAA0015755.1"/>
    </source>
</evidence>
<proteinExistence type="predicted"/>
<keyword evidence="8 11" id="KW-1133">Transmembrane helix</keyword>
<dbReference type="SUPFAM" id="SSF47384">
    <property type="entry name" value="Homodimeric domain of signal transducing histidine kinase"/>
    <property type="match status" value="1"/>
</dbReference>
<dbReference type="InterPro" id="IPR004358">
    <property type="entry name" value="Sig_transdc_His_kin-like_C"/>
</dbReference>
<evidence type="ECO:0000256" key="5">
    <source>
        <dbReference type="ARBA" id="ARBA00022679"/>
    </source>
</evidence>
<keyword evidence="7 13" id="KW-0418">Kinase</keyword>
<evidence type="ECO:0000256" key="2">
    <source>
        <dbReference type="ARBA" id="ARBA00004370"/>
    </source>
</evidence>
<gene>
    <name evidence="13" type="ORF">F0A16_19485</name>
</gene>
<dbReference type="EMBL" id="VTPX01000017">
    <property type="protein sequence ID" value="KAA0015755.1"/>
    <property type="molecule type" value="Genomic_DNA"/>
</dbReference>
<dbReference type="InterPro" id="IPR036097">
    <property type="entry name" value="HisK_dim/P_sf"/>
</dbReference>
<evidence type="ECO:0000256" key="9">
    <source>
        <dbReference type="ARBA" id="ARBA00023136"/>
    </source>
</evidence>
<dbReference type="PROSITE" id="PS50109">
    <property type="entry name" value="HIS_KIN"/>
    <property type="match status" value="1"/>
</dbReference>
<organism evidence="13 14">
    <name type="scientific">Salinicola corii</name>
    <dbReference type="NCBI Taxonomy" id="2606937"/>
    <lineage>
        <taxon>Bacteria</taxon>
        <taxon>Pseudomonadati</taxon>
        <taxon>Pseudomonadota</taxon>
        <taxon>Gammaproteobacteria</taxon>
        <taxon>Oceanospirillales</taxon>
        <taxon>Halomonadaceae</taxon>
        <taxon>Salinicola</taxon>
    </lineage>
</organism>
<evidence type="ECO:0000313" key="14">
    <source>
        <dbReference type="Proteomes" id="UP000466024"/>
    </source>
</evidence>
<dbReference type="InterPro" id="IPR036890">
    <property type="entry name" value="HATPase_C_sf"/>
</dbReference>
<comment type="subcellular location">
    <subcellularLocation>
        <location evidence="2">Membrane</location>
    </subcellularLocation>
</comment>
<feature type="domain" description="Histidine kinase" evidence="12">
    <location>
        <begin position="234"/>
        <end position="433"/>
    </location>
</feature>
<evidence type="ECO:0000256" key="7">
    <source>
        <dbReference type="ARBA" id="ARBA00022777"/>
    </source>
</evidence>
<comment type="caution">
    <text evidence="13">The sequence shown here is derived from an EMBL/GenBank/DDBJ whole genome shotgun (WGS) entry which is preliminary data.</text>
</comment>
<keyword evidence="6 11" id="KW-0812">Transmembrane</keyword>
<feature type="coiled-coil region" evidence="10">
    <location>
        <begin position="211"/>
        <end position="238"/>
    </location>
</feature>
<keyword evidence="14" id="KW-1185">Reference proteome</keyword>
<evidence type="ECO:0000256" key="4">
    <source>
        <dbReference type="ARBA" id="ARBA00022553"/>
    </source>
</evidence>
<keyword evidence="5" id="KW-0808">Transferase</keyword>
<protein>
    <recommendedName>
        <fullName evidence="3">histidine kinase</fullName>
        <ecNumber evidence="3">2.7.13.3</ecNumber>
    </recommendedName>
</protein>
<feature type="transmembrane region" description="Helical" evidence="11">
    <location>
        <begin position="12"/>
        <end position="35"/>
    </location>
</feature>
<sequence>MSRFSRRSLRLRLLGSLGIAALIVVGSTWVLHGLLLDQLARNFLADRLQQESELVVRRLRLEGPSALSLPPDSSPAETFHHFYQLRTNGRVYATHDALETLPTGDTEGAQLLQWRDHRLLLWRTGLMLAGEPATLTVGEDFAGIERGLTRLHWWIGAAAMVLLLLLILLNLFAVNHALRPFGRLSRQLIELQRGERRRLDIKTVSELKAPIAQLNTLLDEHERRQQRSRESLANLSHAIRTPLTAVMQALRSKRALDDQRRKQILARLDDIDEKLESELRHSRIAGQSTGQQHTGMAEVISMLEMFRTLYPDRIFVLDDTAVVDFRIPLERQDGMEMLGIVLDNAGKWARQRVELTLLPKPCCLRLEDDGPGVPDIMLERLGQRGVRLDEQHRGHGLGLSILSQLTERYGGRVTYGRSRLGGLRVEITLHPGSAP</sequence>
<keyword evidence="9 11" id="KW-0472">Membrane</keyword>
<dbReference type="InterPro" id="IPR050428">
    <property type="entry name" value="TCS_sensor_his_kinase"/>
</dbReference>
<evidence type="ECO:0000256" key="10">
    <source>
        <dbReference type="SAM" id="Coils"/>
    </source>
</evidence>
<dbReference type="PRINTS" id="PR00344">
    <property type="entry name" value="BCTRLSENSOR"/>
</dbReference>
<reference evidence="13 14" key="1">
    <citation type="submission" date="2019-08" db="EMBL/GenBank/DDBJ databases">
        <title>Bioinformatics analysis of the strain L3 and L5.</title>
        <authorList>
            <person name="Li X."/>
        </authorList>
    </citation>
    <scope>NUCLEOTIDE SEQUENCE [LARGE SCALE GENOMIC DNA]</scope>
    <source>
        <strain evidence="13 14">L3</strain>
    </source>
</reference>
<dbReference type="AlphaFoldDB" id="A0A640WAT6"/>
<evidence type="ECO:0000256" key="1">
    <source>
        <dbReference type="ARBA" id="ARBA00000085"/>
    </source>
</evidence>
<dbReference type="Pfam" id="PF02518">
    <property type="entry name" value="HATPase_c"/>
    <property type="match status" value="1"/>
</dbReference>
<dbReference type="Proteomes" id="UP000466024">
    <property type="component" value="Unassembled WGS sequence"/>
</dbReference>
<evidence type="ECO:0000256" key="3">
    <source>
        <dbReference type="ARBA" id="ARBA00012438"/>
    </source>
</evidence>
<feature type="transmembrane region" description="Helical" evidence="11">
    <location>
        <begin position="153"/>
        <end position="178"/>
    </location>
</feature>
<evidence type="ECO:0000256" key="8">
    <source>
        <dbReference type="ARBA" id="ARBA00022989"/>
    </source>
</evidence>
<dbReference type="RefSeq" id="WP_143543288.1">
    <property type="nucleotide sequence ID" value="NZ_VTPX01000017.1"/>
</dbReference>
<dbReference type="PANTHER" id="PTHR45436">
    <property type="entry name" value="SENSOR HISTIDINE KINASE YKOH"/>
    <property type="match status" value="1"/>
</dbReference>
<evidence type="ECO:0000259" key="12">
    <source>
        <dbReference type="PROSITE" id="PS50109"/>
    </source>
</evidence>
<dbReference type="GO" id="GO:0000155">
    <property type="term" value="F:phosphorelay sensor kinase activity"/>
    <property type="evidence" value="ECO:0007669"/>
    <property type="project" value="InterPro"/>
</dbReference>
<dbReference type="Gene3D" id="3.30.565.10">
    <property type="entry name" value="Histidine kinase-like ATPase, C-terminal domain"/>
    <property type="match status" value="1"/>
</dbReference>
<dbReference type="PANTHER" id="PTHR45436:SF5">
    <property type="entry name" value="SENSOR HISTIDINE KINASE TRCS"/>
    <property type="match status" value="1"/>
</dbReference>